<dbReference type="GO" id="GO:0006457">
    <property type="term" value="P:protein folding"/>
    <property type="evidence" value="ECO:0007669"/>
    <property type="project" value="InterPro"/>
</dbReference>
<dbReference type="PANTHER" id="PTHR45625">
    <property type="entry name" value="PEPTIDYL-PROLYL CIS-TRANS ISOMERASE-RELATED"/>
    <property type="match status" value="1"/>
</dbReference>
<dbReference type="PANTHER" id="PTHR45625:SF1">
    <property type="entry name" value="RING-TYPE E3 UBIQUITIN-PROTEIN LIGASE PPIL2"/>
    <property type="match status" value="1"/>
</dbReference>
<feature type="coiled-coil region" evidence="17">
    <location>
        <begin position="467"/>
        <end position="497"/>
    </location>
</feature>
<keyword evidence="12 20" id="KW-0413">Isomerase</keyword>
<gene>
    <name evidence="20" type="primary">cyp8</name>
    <name evidence="20" type="ORF">LTR97_003051</name>
</gene>
<proteinExistence type="inferred from homology"/>
<dbReference type="InterPro" id="IPR013083">
    <property type="entry name" value="Znf_RING/FYVE/PHD"/>
</dbReference>
<evidence type="ECO:0000256" key="14">
    <source>
        <dbReference type="ARBA" id="ARBA00030661"/>
    </source>
</evidence>
<comment type="subcellular location">
    <subcellularLocation>
        <location evidence="4">Nucleus</location>
    </subcellularLocation>
</comment>
<dbReference type="PROSITE" id="PS50072">
    <property type="entry name" value="CSA_PPIASE_2"/>
    <property type="match status" value="1"/>
</dbReference>
<dbReference type="CDD" id="cd16663">
    <property type="entry name" value="RING-Ubox_PPIL2"/>
    <property type="match status" value="1"/>
</dbReference>
<dbReference type="Proteomes" id="UP001310594">
    <property type="component" value="Unassembled WGS sequence"/>
</dbReference>
<sequence>MGKGTDKLYITHSEWNSGDAFSASAGANTRTTTNNSGFKRLPWNYCALSLQPFEIPVCTPSGTIFDLQHILPWLKKHGNKNPVNGEELKPTDLVKLTFAENEEGEKVDPVTFKVFTENSHIVCVRNTGNVFAWETVERLNLKAKNLRDLVSDEEFRRSDVVTIQDPQNIESRDLSQFKFLKDGEAPVRTAEQEEEREAGVRTENLGSAAKILKAKEAVAKRRQERDKAGTNGSETEAQALATARKAHAEVAKSSQRTTKAVPYNAAQYTSGAAAASFTSTGLTPTTNADRTILSDEEYMLKPKRVKQKGYARITTSHGDMTLELYPEFAPKAVWNFVALARKGYYKGVGFHRNIRNFMLQGGDPTGTGRGGQSCWGKSFVDEFEGPLTHDARGVVSMANKGKDTNTSQFFVIYRAAKHLDRKHTIFGRVIEGLDTTLKTIENLEVDDKSRPLEECRIEDVVIYVDPFEEFLQQRTELEAAEAKAEQLKREGGAEDERVTWTGKRVRADGKVEQGGEVTGVGKYMKSVPASGEEDEIVGDWEEAEMMAPPAKKKRVGGFGDFSGW</sequence>
<evidence type="ECO:0000256" key="9">
    <source>
        <dbReference type="ARBA" id="ARBA00022679"/>
    </source>
</evidence>
<accession>A0AAN7ZV72</accession>
<evidence type="ECO:0000313" key="20">
    <source>
        <dbReference type="EMBL" id="KAK5704038.1"/>
    </source>
</evidence>
<dbReference type="InterPro" id="IPR029000">
    <property type="entry name" value="Cyclophilin-like_dom_sf"/>
</dbReference>
<dbReference type="SUPFAM" id="SSF57850">
    <property type="entry name" value="RING/U-box"/>
    <property type="match status" value="1"/>
</dbReference>
<keyword evidence="11" id="KW-0697">Rotamase</keyword>
<dbReference type="EMBL" id="JAVRQU010000004">
    <property type="protein sequence ID" value="KAK5704038.1"/>
    <property type="molecule type" value="Genomic_DNA"/>
</dbReference>
<evidence type="ECO:0000256" key="2">
    <source>
        <dbReference type="ARBA" id="ARBA00000971"/>
    </source>
</evidence>
<evidence type="ECO:0000259" key="19">
    <source>
        <dbReference type="PROSITE" id="PS51698"/>
    </source>
</evidence>
<evidence type="ECO:0000256" key="11">
    <source>
        <dbReference type="ARBA" id="ARBA00023110"/>
    </source>
</evidence>
<comment type="caution">
    <text evidence="20">The sequence shown here is derived from an EMBL/GenBank/DDBJ whole genome shotgun (WGS) entry which is preliminary data.</text>
</comment>
<dbReference type="CDD" id="cd01923">
    <property type="entry name" value="cyclophilin_RING"/>
    <property type="match status" value="1"/>
</dbReference>
<dbReference type="Gene3D" id="2.40.100.10">
    <property type="entry name" value="Cyclophilin-like"/>
    <property type="match status" value="1"/>
</dbReference>
<evidence type="ECO:0000256" key="17">
    <source>
        <dbReference type="SAM" id="Coils"/>
    </source>
</evidence>
<dbReference type="EC" id="2.3.2.27" evidence="6"/>
<dbReference type="FunFam" id="2.40.100.10:FF:000014">
    <property type="entry name" value="Peptidyl-prolyl cis-trans isomerase cyp65"/>
    <property type="match status" value="1"/>
</dbReference>
<evidence type="ECO:0000259" key="18">
    <source>
        <dbReference type="PROSITE" id="PS50072"/>
    </source>
</evidence>
<dbReference type="Gene3D" id="3.30.40.10">
    <property type="entry name" value="Zinc/RING finger domain, C3HC4 (zinc finger)"/>
    <property type="match status" value="1"/>
</dbReference>
<dbReference type="PRINTS" id="PR00153">
    <property type="entry name" value="CSAPPISMRASE"/>
</dbReference>
<dbReference type="InterPro" id="IPR003613">
    <property type="entry name" value="Ubox_domain"/>
</dbReference>
<organism evidence="20 21">
    <name type="scientific">Elasticomyces elasticus</name>
    <dbReference type="NCBI Taxonomy" id="574655"/>
    <lineage>
        <taxon>Eukaryota</taxon>
        <taxon>Fungi</taxon>
        <taxon>Dikarya</taxon>
        <taxon>Ascomycota</taxon>
        <taxon>Pezizomycotina</taxon>
        <taxon>Dothideomycetes</taxon>
        <taxon>Dothideomycetidae</taxon>
        <taxon>Mycosphaerellales</taxon>
        <taxon>Teratosphaeriaceae</taxon>
        <taxon>Elasticomyces</taxon>
    </lineage>
</organism>
<dbReference type="Pfam" id="PF04564">
    <property type="entry name" value="U-box"/>
    <property type="match status" value="1"/>
</dbReference>
<dbReference type="GO" id="GO:0071013">
    <property type="term" value="C:catalytic step 2 spliceosome"/>
    <property type="evidence" value="ECO:0007669"/>
    <property type="project" value="TreeGrafter"/>
</dbReference>
<dbReference type="SUPFAM" id="SSF50891">
    <property type="entry name" value="Cyclophilin-like"/>
    <property type="match status" value="1"/>
</dbReference>
<dbReference type="PROSITE" id="PS00170">
    <property type="entry name" value="CSA_PPIASE_1"/>
    <property type="match status" value="1"/>
</dbReference>
<dbReference type="InterPro" id="IPR020892">
    <property type="entry name" value="Cyclophilin-type_PPIase_CS"/>
</dbReference>
<keyword evidence="13" id="KW-0539">Nucleus</keyword>
<dbReference type="AlphaFoldDB" id="A0AAN7ZV72"/>
<feature type="domain" description="U-box" evidence="19">
    <location>
        <begin position="39"/>
        <end position="113"/>
    </location>
</feature>
<dbReference type="PROSITE" id="PS51698">
    <property type="entry name" value="U_BOX"/>
    <property type="match status" value="1"/>
</dbReference>
<evidence type="ECO:0000256" key="1">
    <source>
        <dbReference type="ARBA" id="ARBA00000900"/>
    </source>
</evidence>
<dbReference type="GO" id="GO:0003755">
    <property type="term" value="F:peptidyl-prolyl cis-trans isomerase activity"/>
    <property type="evidence" value="ECO:0007669"/>
    <property type="project" value="UniProtKB-KW"/>
</dbReference>
<comment type="catalytic activity">
    <reaction evidence="1">
        <text>S-ubiquitinyl-[E2 ubiquitin-conjugating enzyme]-L-cysteine + [acceptor protein]-L-lysine = [E2 ubiquitin-conjugating enzyme]-L-cysteine + N(6)-ubiquitinyl-[acceptor protein]-L-lysine.</text>
        <dbReference type="EC" id="2.3.2.27"/>
    </reaction>
</comment>
<dbReference type="EC" id="5.2.1.8" evidence="7"/>
<dbReference type="InterPro" id="IPR002130">
    <property type="entry name" value="Cyclophilin-type_PPIase_dom"/>
</dbReference>
<dbReference type="GO" id="GO:0061630">
    <property type="term" value="F:ubiquitin protein ligase activity"/>
    <property type="evidence" value="ECO:0007669"/>
    <property type="project" value="UniProtKB-EC"/>
</dbReference>
<evidence type="ECO:0000256" key="8">
    <source>
        <dbReference type="ARBA" id="ARBA00020592"/>
    </source>
</evidence>
<evidence type="ECO:0000256" key="12">
    <source>
        <dbReference type="ARBA" id="ARBA00023235"/>
    </source>
</evidence>
<comment type="similarity">
    <text evidence="5">Belongs to the cyclophilin-type PPIase family. PPIL2 subfamily.</text>
</comment>
<dbReference type="InterPro" id="IPR026951">
    <property type="entry name" value="PPIL2_U-box_dom"/>
</dbReference>
<evidence type="ECO:0000313" key="21">
    <source>
        <dbReference type="Proteomes" id="UP001310594"/>
    </source>
</evidence>
<dbReference type="FunFam" id="3.30.40.10:FF:000079">
    <property type="entry name" value="Peptidyl-prolyl cis-trans isomerase 2"/>
    <property type="match status" value="1"/>
</dbReference>
<evidence type="ECO:0000256" key="6">
    <source>
        <dbReference type="ARBA" id="ARBA00012483"/>
    </source>
</evidence>
<protein>
    <recommendedName>
        <fullName evidence="8">Peptidyl-prolyl cis-trans isomerase-like 2</fullName>
        <ecNumber evidence="6">2.3.2.27</ecNumber>
        <ecNumber evidence="7">5.2.1.8</ecNumber>
    </recommendedName>
    <alternativeName>
        <fullName evidence="14">Cyclophilin-60</fullName>
    </alternativeName>
    <alternativeName>
        <fullName evidence="15">Cyclophilin-like protein Cyp-60</fullName>
    </alternativeName>
    <alternativeName>
        <fullName evidence="16">RING-type E3 ubiquitin transferase isomerase-like 2</fullName>
    </alternativeName>
</protein>
<dbReference type="InterPro" id="IPR044666">
    <property type="entry name" value="Cyclophilin_A-like"/>
</dbReference>
<keyword evidence="10" id="KW-0833">Ubl conjugation pathway</keyword>
<dbReference type="Pfam" id="PF00160">
    <property type="entry name" value="Pro_isomerase"/>
    <property type="match status" value="1"/>
</dbReference>
<evidence type="ECO:0000256" key="16">
    <source>
        <dbReference type="ARBA" id="ARBA00033051"/>
    </source>
</evidence>
<keyword evidence="17" id="KW-0175">Coiled coil</keyword>
<evidence type="ECO:0000256" key="13">
    <source>
        <dbReference type="ARBA" id="ARBA00023242"/>
    </source>
</evidence>
<evidence type="ECO:0000256" key="15">
    <source>
        <dbReference type="ARBA" id="ARBA00030942"/>
    </source>
</evidence>
<comment type="catalytic activity">
    <reaction evidence="2">
        <text>[protein]-peptidylproline (omega=180) = [protein]-peptidylproline (omega=0)</text>
        <dbReference type="Rhea" id="RHEA:16237"/>
        <dbReference type="Rhea" id="RHEA-COMP:10747"/>
        <dbReference type="Rhea" id="RHEA-COMP:10748"/>
        <dbReference type="ChEBI" id="CHEBI:83833"/>
        <dbReference type="ChEBI" id="CHEBI:83834"/>
        <dbReference type="EC" id="5.2.1.8"/>
    </reaction>
</comment>
<keyword evidence="9" id="KW-0808">Transferase</keyword>
<comment type="function">
    <text evidence="3">May catalyze the cis-trans isomerization of proline imidic peptide bonds in oligopeptides thereby assisting the folding of proteins. May also function as a chaperone, playing a role in intracellular transport of proteins. May also have a protein ubiquitin ligase activity acting as an E3 ubiquitin protein ligase or as a ubiquitin-ubiquitin ligase promoting elongation of ubiquitin chains on proteins.</text>
</comment>
<evidence type="ECO:0000256" key="10">
    <source>
        <dbReference type="ARBA" id="ARBA00022786"/>
    </source>
</evidence>
<reference evidence="20" key="1">
    <citation type="submission" date="2023-08" db="EMBL/GenBank/DDBJ databases">
        <title>Black Yeasts Isolated from many extreme environments.</title>
        <authorList>
            <person name="Coleine C."/>
            <person name="Stajich J.E."/>
            <person name="Selbmann L."/>
        </authorList>
    </citation>
    <scope>NUCLEOTIDE SEQUENCE</scope>
    <source>
        <strain evidence="20">CCFEE 5810</strain>
    </source>
</reference>
<feature type="domain" description="PPIase cyclophilin-type" evidence="18">
    <location>
        <begin position="318"/>
        <end position="462"/>
    </location>
</feature>
<dbReference type="SMART" id="SM00504">
    <property type="entry name" value="Ubox"/>
    <property type="match status" value="1"/>
</dbReference>
<evidence type="ECO:0000256" key="3">
    <source>
        <dbReference type="ARBA" id="ARBA00003697"/>
    </source>
</evidence>
<dbReference type="GO" id="GO:0000209">
    <property type="term" value="P:protein polyubiquitination"/>
    <property type="evidence" value="ECO:0007669"/>
    <property type="project" value="TreeGrafter"/>
</dbReference>
<evidence type="ECO:0000256" key="4">
    <source>
        <dbReference type="ARBA" id="ARBA00004123"/>
    </source>
</evidence>
<evidence type="ECO:0000256" key="5">
    <source>
        <dbReference type="ARBA" id="ARBA00007930"/>
    </source>
</evidence>
<name>A0AAN7ZV72_9PEZI</name>
<evidence type="ECO:0000256" key="7">
    <source>
        <dbReference type="ARBA" id="ARBA00013194"/>
    </source>
</evidence>